<keyword evidence="1" id="KW-0812">Transmembrane</keyword>
<reference evidence="2 3" key="1">
    <citation type="submission" date="2015-08" db="EMBL/GenBank/DDBJ databases">
        <title>Draft Genome Sequence of Vibrio splendidus UCD-SED7.</title>
        <authorList>
            <person name="Lee R.D."/>
            <person name="Lang J.M."/>
            <person name="Coil D.A."/>
            <person name="Jospin G."/>
            <person name="Eisen J.A."/>
        </authorList>
    </citation>
    <scope>NUCLEOTIDE SEQUENCE [LARGE SCALE GENOMIC DNA]</scope>
    <source>
        <strain evidence="2 3">UCD-SED7</strain>
    </source>
</reference>
<accession>A0A837NUN5</accession>
<comment type="caution">
    <text evidence="2">The sequence shown here is derived from an EMBL/GenBank/DDBJ whole genome shotgun (WGS) entry which is preliminary data.</text>
</comment>
<keyword evidence="1" id="KW-0472">Membrane</keyword>
<keyword evidence="1" id="KW-1133">Transmembrane helix</keyword>
<name>A0A837NUN5_VIBSP</name>
<dbReference type="AlphaFoldDB" id="A0A837NUN5"/>
<organism evidence="2 3">
    <name type="scientific">Vibrio splendidus</name>
    <dbReference type="NCBI Taxonomy" id="29497"/>
    <lineage>
        <taxon>Bacteria</taxon>
        <taxon>Pseudomonadati</taxon>
        <taxon>Pseudomonadota</taxon>
        <taxon>Gammaproteobacteria</taxon>
        <taxon>Vibrionales</taxon>
        <taxon>Vibrionaceae</taxon>
        <taxon>Vibrio</taxon>
    </lineage>
</organism>
<evidence type="ECO:0000313" key="2">
    <source>
        <dbReference type="EMBL" id="KPL94540.1"/>
    </source>
</evidence>
<evidence type="ECO:0000313" key="3">
    <source>
        <dbReference type="Proteomes" id="UP000050463"/>
    </source>
</evidence>
<gene>
    <name evidence="2" type="ORF">AN168_13410</name>
</gene>
<dbReference type="EMBL" id="LIZK01000004">
    <property type="protein sequence ID" value="KPL94540.1"/>
    <property type="molecule type" value="Genomic_DNA"/>
</dbReference>
<sequence length="324" mass="37222">MEIKLKKWLDDLFIDSKDTKKLEKTLFIILIVAVLMIIGVFSYDVAVFTEGKYGEFGDFFGGVLNPIFTFLTLFGLIVTIVIQRQELRLARREYEKTATALNTQAIEVTFFNVIDLHHKIADSLELDLSKIEKASKIELALTEFANYWLKKKTVNSFIGRPVFDEILEYLSSSDASPTIVVERYSTIQNEHNYILGHYFRNLYQALKLIDSHKKDIVTEKNKRKYASILRSQLSSKELALLFVNCLEGVSDSGQFKNLLIEYSMLEHLPIKKVSDDCYLLAGTICVDKAMLAQYRNKIDFSGLDFQKYYSGAFGKNTDIPYKLD</sequence>
<feature type="transmembrane region" description="Helical" evidence="1">
    <location>
        <begin position="63"/>
        <end position="82"/>
    </location>
</feature>
<feature type="transmembrane region" description="Helical" evidence="1">
    <location>
        <begin position="25"/>
        <end position="43"/>
    </location>
</feature>
<evidence type="ECO:0000256" key="1">
    <source>
        <dbReference type="SAM" id="Phobius"/>
    </source>
</evidence>
<dbReference type="Proteomes" id="UP000050463">
    <property type="component" value="Unassembled WGS sequence"/>
</dbReference>
<proteinExistence type="predicted"/>
<dbReference type="InterPro" id="IPR031709">
    <property type="entry name" value="PutAbiC"/>
</dbReference>
<protein>
    <recommendedName>
        <fullName evidence="4">Phage abortive infection protein</fullName>
    </recommendedName>
</protein>
<dbReference type="Pfam" id="PF16872">
    <property type="entry name" value="putAbiC"/>
    <property type="match status" value="1"/>
</dbReference>
<evidence type="ECO:0008006" key="4">
    <source>
        <dbReference type="Google" id="ProtNLM"/>
    </source>
</evidence>